<comment type="caution">
    <text evidence="3">The sequence shown here is derived from an EMBL/GenBank/DDBJ whole genome shotgun (WGS) entry which is preliminary data.</text>
</comment>
<evidence type="ECO:0000313" key="4">
    <source>
        <dbReference type="Proteomes" id="UP000827092"/>
    </source>
</evidence>
<evidence type="ECO:0000256" key="1">
    <source>
        <dbReference type="SAM" id="Phobius"/>
    </source>
</evidence>
<feature type="chain" id="PRO_5043652892" evidence="2">
    <location>
        <begin position="21"/>
        <end position="118"/>
    </location>
</feature>
<protein>
    <submittedName>
        <fullName evidence="3">Uncharacterized protein</fullName>
    </submittedName>
</protein>
<proteinExistence type="predicted"/>
<keyword evidence="4" id="KW-1185">Reference proteome</keyword>
<feature type="transmembrane region" description="Helical" evidence="1">
    <location>
        <begin position="59"/>
        <end position="78"/>
    </location>
</feature>
<dbReference type="Proteomes" id="UP000827092">
    <property type="component" value="Unassembled WGS sequence"/>
</dbReference>
<feature type="signal peptide" evidence="2">
    <location>
        <begin position="1"/>
        <end position="20"/>
    </location>
</feature>
<dbReference type="AlphaFoldDB" id="A0AAV6UNW3"/>
<sequence>MHYSFATLAVLAVFCVVVLASLMDTTEAMPHRHHHGNRGLEHLLAAVRELPTKKKMFSFAKIAVAAVISVVVLVSTMVPTTEAMPHHNHNQGFGGLEHLLAAGIIAKLFQNNNGGFNG</sequence>
<keyword evidence="1" id="KW-1133">Transmembrane helix</keyword>
<gene>
    <name evidence="3" type="ORF">JTE90_002018</name>
</gene>
<dbReference type="EMBL" id="JAFNEN010000324">
    <property type="protein sequence ID" value="KAG8185792.1"/>
    <property type="molecule type" value="Genomic_DNA"/>
</dbReference>
<keyword evidence="1" id="KW-0472">Membrane</keyword>
<name>A0AAV6UNW3_9ARAC</name>
<evidence type="ECO:0000313" key="3">
    <source>
        <dbReference type="EMBL" id="KAG8185792.1"/>
    </source>
</evidence>
<evidence type="ECO:0000256" key="2">
    <source>
        <dbReference type="SAM" id="SignalP"/>
    </source>
</evidence>
<keyword evidence="2" id="KW-0732">Signal</keyword>
<organism evidence="3 4">
    <name type="scientific">Oedothorax gibbosus</name>
    <dbReference type="NCBI Taxonomy" id="931172"/>
    <lineage>
        <taxon>Eukaryota</taxon>
        <taxon>Metazoa</taxon>
        <taxon>Ecdysozoa</taxon>
        <taxon>Arthropoda</taxon>
        <taxon>Chelicerata</taxon>
        <taxon>Arachnida</taxon>
        <taxon>Araneae</taxon>
        <taxon>Araneomorphae</taxon>
        <taxon>Entelegynae</taxon>
        <taxon>Araneoidea</taxon>
        <taxon>Linyphiidae</taxon>
        <taxon>Erigoninae</taxon>
        <taxon>Oedothorax</taxon>
    </lineage>
</organism>
<reference evidence="3 4" key="1">
    <citation type="journal article" date="2022" name="Nat. Ecol. Evol.">
        <title>A masculinizing supergene underlies an exaggerated male reproductive morph in a spider.</title>
        <authorList>
            <person name="Hendrickx F."/>
            <person name="De Corte Z."/>
            <person name="Sonet G."/>
            <person name="Van Belleghem S.M."/>
            <person name="Kostlbacher S."/>
            <person name="Vangestel C."/>
        </authorList>
    </citation>
    <scope>NUCLEOTIDE SEQUENCE [LARGE SCALE GENOMIC DNA]</scope>
    <source>
        <strain evidence="3">W744_W776</strain>
    </source>
</reference>
<accession>A0AAV6UNW3</accession>
<keyword evidence="1" id="KW-0812">Transmembrane</keyword>